<dbReference type="HOGENOM" id="CLU_3184776_0_0_6"/>
<gene>
    <name evidence="1" type="ORF">KPNJ2_01984</name>
</gene>
<evidence type="ECO:0000313" key="1">
    <source>
        <dbReference type="EMBL" id="AHM78764.1"/>
    </source>
</evidence>
<evidence type="ECO:0000313" key="2">
    <source>
        <dbReference type="Proteomes" id="UP000019586"/>
    </source>
</evidence>
<protein>
    <submittedName>
        <fullName evidence="1">Uncharacterized protein</fullName>
    </submittedName>
</protein>
<sequence length="46" mass="5153">MPRVTILSCSYPQDPLTRTSNPFPVNKDIFYGSSRNGTKAKHPNES</sequence>
<dbReference type="EMBL" id="CP006918">
    <property type="protein sequence ID" value="AHM78764.1"/>
    <property type="molecule type" value="Genomic_DNA"/>
</dbReference>
<organism evidence="1 2">
    <name type="scientific">Klebsiella pneumoniae 30684/NJST258_2</name>
    <dbReference type="NCBI Taxonomy" id="1420013"/>
    <lineage>
        <taxon>Bacteria</taxon>
        <taxon>Pseudomonadati</taxon>
        <taxon>Pseudomonadota</taxon>
        <taxon>Gammaproteobacteria</taxon>
        <taxon>Enterobacterales</taxon>
        <taxon>Enterobacteriaceae</taxon>
        <taxon>Klebsiella/Raoultella group</taxon>
        <taxon>Klebsiella</taxon>
        <taxon>Klebsiella pneumoniae complex</taxon>
    </lineage>
</organism>
<dbReference type="AlphaFoldDB" id="W8UFT6"/>
<proteinExistence type="predicted"/>
<dbReference type="Proteomes" id="UP000019586">
    <property type="component" value="Chromosome"/>
</dbReference>
<dbReference type="KEGG" id="kps:KPNJ2_01984"/>
<reference evidence="1 2" key="1">
    <citation type="journal article" date="2014" name="Proc. Natl. Acad. Sci. U.S.A.">
        <title>Molecular dissection of the evolution of carbapenem-resistant multilocus sequence type 258 Klebsiella pneumoniae.</title>
        <authorList>
            <person name="Deleo F.R."/>
            <person name="Chen L."/>
            <person name="Porcella S.F."/>
            <person name="Martens C.A."/>
            <person name="Kobayashi S.D."/>
            <person name="Porter A.R."/>
            <person name="Chavda K.D."/>
            <person name="Jacobs M.R."/>
            <person name="Mathema B."/>
            <person name="Olsen R.J."/>
            <person name="Bonomo R.A."/>
            <person name="Musser J.M."/>
            <person name="Kreiswirth B.N."/>
        </authorList>
    </citation>
    <scope>NUCLEOTIDE SEQUENCE [LARGE SCALE GENOMIC DNA]</scope>
    <source>
        <strain evidence="1">30684/NJST258_2</strain>
    </source>
</reference>
<accession>W8UFT6</accession>
<name>W8UFT6_KLEPN</name>